<dbReference type="Gene3D" id="3.10.20.30">
    <property type="match status" value="1"/>
</dbReference>
<evidence type="ECO:0000256" key="7">
    <source>
        <dbReference type="SAM" id="Coils"/>
    </source>
</evidence>
<dbReference type="InterPro" id="IPR006073">
    <property type="entry name" value="GTP-bd"/>
</dbReference>
<dbReference type="InterPro" id="IPR041706">
    <property type="entry name" value="YchF_N"/>
</dbReference>
<dbReference type="CDD" id="cd04867">
    <property type="entry name" value="TGS_YchF_OLA1"/>
    <property type="match status" value="1"/>
</dbReference>
<evidence type="ECO:0000313" key="10">
    <source>
        <dbReference type="EMBL" id="KAB2929786.1"/>
    </source>
</evidence>
<evidence type="ECO:0000256" key="1">
    <source>
        <dbReference type="ARBA" id="ARBA00001946"/>
    </source>
</evidence>
<dbReference type="AlphaFoldDB" id="A0A833GZI4"/>
<dbReference type="PANTHER" id="PTHR23305">
    <property type="entry name" value="OBG GTPASE FAMILY"/>
    <property type="match status" value="1"/>
</dbReference>
<keyword evidence="3 6" id="KW-0547">Nucleotide-binding</keyword>
<comment type="function">
    <text evidence="6">ATPase that binds to both the 70S ribosome and the 50S ribosomal subunit in a nucleotide-independent manner.</text>
</comment>
<keyword evidence="7" id="KW-0175">Coiled coil</keyword>
<evidence type="ECO:0000256" key="4">
    <source>
        <dbReference type="ARBA" id="ARBA00022840"/>
    </source>
</evidence>
<dbReference type="InterPro" id="IPR012675">
    <property type="entry name" value="Beta-grasp_dom_sf"/>
</dbReference>
<dbReference type="SUPFAM" id="SSF81271">
    <property type="entry name" value="TGS-like"/>
    <property type="match status" value="1"/>
</dbReference>
<accession>A0A833GZI4</accession>
<dbReference type="InterPro" id="IPR031167">
    <property type="entry name" value="G_OBG"/>
</dbReference>
<keyword evidence="5" id="KW-0460">Magnesium</keyword>
<reference evidence="10 11" key="1">
    <citation type="submission" date="2019-10" db="EMBL/GenBank/DDBJ databases">
        <title>Extracellular Electron Transfer in a Candidatus Methanoperedens spp. Enrichment Culture.</title>
        <authorList>
            <person name="Berger S."/>
            <person name="Rangel Shaw D."/>
            <person name="Berben T."/>
            <person name="In 'T Zandt M."/>
            <person name="Frank J."/>
            <person name="Reimann J."/>
            <person name="Jetten M.S.M."/>
            <person name="Welte C.U."/>
        </authorList>
    </citation>
    <scope>NUCLEOTIDE SEQUENCE [LARGE SCALE GENOMIC DNA]</scope>
    <source>
        <strain evidence="10">SB12</strain>
    </source>
</reference>
<protein>
    <recommendedName>
        <fullName evidence="6">Ribosome-binding ATPase YchF</fullName>
    </recommendedName>
</protein>
<dbReference type="GO" id="GO:0005525">
    <property type="term" value="F:GTP binding"/>
    <property type="evidence" value="ECO:0007669"/>
    <property type="project" value="InterPro"/>
</dbReference>
<feature type="domain" description="TGS" evidence="9">
    <location>
        <begin position="278"/>
        <end position="361"/>
    </location>
</feature>
<dbReference type="FunFam" id="3.10.20.30:FF:000001">
    <property type="entry name" value="Ribosome-binding ATPase YchF"/>
    <property type="match status" value="1"/>
</dbReference>
<feature type="domain" description="OBG-type G" evidence="8">
    <location>
        <begin position="2"/>
        <end position="278"/>
    </location>
</feature>
<dbReference type="PIRSF" id="PIRSF006641">
    <property type="entry name" value="CHP00092"/>
    <property type="match status" value="1"/>
</dbReference>
<comment type="similarity">
    <text evidence="6">Belongs to the TRAFAC class OBG-HflX-like GTPase superfamily. OBG GTPase family. YchF/OLA1 subfamily.</text>
</comment>
<dbReference type="FunFam" id="1.10.150.300:FF:000004">
    <property type="entry name" value="Ribosome-binding ATPase YchF"/>
    <property type="match status" value="1"/>
</dbReference>
<dbReference type="HAMAP" id="MF_00944">
    <property type="entry name" value="YchF_OLA1_ATPase"/>
    <property type="match status" value="1"/>
</dbReference>
<evidence type="ECO:0000259" key="9">
    <source>
        <dbReference type="PROSITE" id="PS51880"/>
    </source>
</evidence>
<keyword evidence="2" id="KW-0479">Metal-binding</keyword>
<dbReference type="InterPro" id="IPR004095">
    <property type="entry name" value="TGS"/>
</dbReference>
<gene>
    <name evidence="6 10" type="primary">ychF</name>
    <name evidence="10" type="ORF">F9K24_18665</name>
</gene>
<sequence>MLRCGIVGLPNVGKSTIFNALTKAGAQSANYPFCTIEPNVGRVDVPDPRMDKLIEVVKPKGIVPAFMEFVDIAGLVEGAHKGEGLGNKFLTHIRETHAIAHVVRCFDDGQIIHVRGKVEPLEDIRIIDLELILADMETIEKLMQKHEKKAKSGDKEAAKRYDFAKKVMAVLEDEKPARSLSYTEEEELLLKEIALLTARPVLYVLNVDEDSLSKGNAFTEQVIAHSKKEGSGYVMLCGRIEEELASLPPEEQKEYLESLGVEESGLHRMIREAYSLLGYITFFTAGEVEVRAWTIRRGTNAQDAAGEIHSDISRGFIRAEVTSYADFDKYGTMNAAKEAGRLRLEGKEYIVQDGDICYFRFNV</sequence>
<evidence type="ECO:0000313" key="11">
    <source>
        <dbReference type="Proteomes" id="UP000460298"/>
    </source>
</evidence>
<proteinExistence type="inferred from homology"/>
<dbReference type="GO" id="GO:0005524">
    <property type="term" value="F:ATP binding"/>
    <property type="evidence" value="ECO:0007669"/>
    <property type="project" value="UniProtKB-UniRule"/>
</dbReference>
<evidence type="ECO:0000259" key="8">
    <source>
        <dbReference type="PROSITE" id="PS51710"/>
    </source>
</evidence>
<evidence type="ECO:0000256" key="6">
    <source>
        <dbReference type="HAMAP-Rule" id="MF_00944"/>
    </source>
</evidence>
<keyword evidence="4 6" id="KW-0067">ATP-binding</keyword>
<dbReference type="Gene3D" id="3.40.50.300">
    <property type="entry name" value="P-loop containing nucleotide triphosphate hydrolases"/>
    <property type="match status" value="1"/>
</dbReference>
<dbReference type="Pfam" id="PF06071">
    <property type="entry name" value="YchF-GTPase_C"/>
    <property type="match status" value="1"/>
</dbReference>
<dbReference type="EMBL" id="WBUI01000026">
    <property type="protein sequence ID" value="KAB2929786.1"/>
    <property type="molecule type" value="Genomic_DNA"/>
</dbReference>
<dbReference type="GO" id="GO:0005737">
    <property type="term" value="C:cytoplasm"/>
    <property type="evidence" value="ECO:0007669"/>
    <property type="project" value="TreeGrafter"/>
</dbReference>
<organism evidence="10 11">
    <name type="scientific">Leptonema illini</name>
    <dbReference type="NCBI Taxonomy" id="183"/>
    <lineage>
        <taxon>Bacteria</taxon>
        <taxon>Pseudomonadati</taxon>
        <taxon>Spirochaetota</taxon>
        <taxon>Spirochaetia</taxon>
        <taxon>Leptospirales</taxon>
        <taxon>Leptospiraceae</taxon>
        <taxon>Leptonema</taxon>
    </lineage>
</organism>
<dbReference type="PANTHER" id="PTHR23305:SF18">
    <property type="entry name" value="OBG-TYPE G DOMAIN-CONTAINING PROTEIN"/>
    <property type="match status" value="1"/>
</dbReference>
<comment type="caution">
    <text evidence="10">The sequence shown here is derived from an EMBL/GenBank/DDBJ whole genome shotgun (WGS) entry which is preliminary data.</text>
</comment>
<evidence type="ECO:0000256" key="5">
    <source>
        <dbReference type="ARBA" id="ARBA00022842"/>
    </source>
</evidence>
<dbReference type="GO" id="GO:0043023">
    <property type="term" value="F:ribosomal large subunit binding"/>
    <property type="evidence" value="ECO:0007669"/>
    <property type="project" value="UniProtKB-UniRule"/>
</dbReference>
<dbReference type="GO" id="GO:0016887">
    <property type="term" value="F:ATP hydrolysis activity"/>
    <property type="evidence" value="ECO:0007669"/>
    <property type="project" value="UniProtKB-UniRule"/>
</dbReference>
<dbReference type="GO" id="GO:0046872">
    <property type="term" value="F:metal ion binding"/>
    <property type="evidence" value="ECO:0007669"/>
    <property type="project" value="UniProtKB-KW"/>
</dbReference>
<evidence type="ECO:0000256" key="2">
    <source>
        <dbReference type="ARBA" id="ARBA00022723"/>
    </source>
</evidence>
<dbReference type="CDD" id="cd01900">
    <property type="entry name" value="YchF"/>
    <property type="match status" value="1"/>
</dbReference>
<dbReference type="PROSITE" id="PS51880">
    <property type="entry name" value="TGS"/>
    <property type="match status" value="1"/>
</dbReference>
<name>A0A833GZI4_9LEPT</name>
<feature type="binding site" evidence="6">
    <location>
        <begin position="11"/>
        <end position="16"/>
    </location>
    <ligand>
        <name>ATP</name>
        <dbReference type="ChEBI" id="CHEBI:30616"/>
    </ligand>
</feature>
<dbReference type="SUPFAM" id="SSF52540">
    <property type="entry name" value="P-loop containing nucleoside triphosphate hydrolases"/>
    <property type="match status" value="1"/>
</dbReference>
<dbReference type="InterPro" id="IPR013029">
    <property type="entry name" value="YchF_C"/>
</dbReference>
<dbReference type="PROSITE" id="PS51710">
    <property type="entry name" value="G_OBG"/>
    <property type="match status" value="1"/>
</dbReference>
<dbReference type="Gene3D" id="1.10.150.300">
    <property type="entry name" value="TGS-like domain"/>
    <property type="match status" value="1"/>
</dbReference>
<dbReference type="NCBIfam" id="TIGR00092">
    <property type="entry name" value="redox-regulated ATPase YchF"/>
    <property type="match status" value="1"/>
</dbReference>
<comment type="cofactor">
    <cofactor evidence="1">
        <name>Mg(2+)</name>
        <dbReference type="ChEBI" id="CHEBI:18420"/>
    </cofactor>
</comment>
<evidence type="ECO:0000256" key="3">
    <source>
        <dbReference type="ARBA" id="ARBA00022741"/>
    </source>
</evidence>
<dbReference type="Proteomes" id="UP000460298">
    <property type="component" value="Unassembled WGS sequence"/>
</dbReference>
<feature type="coiled-coil region" evidence="7">
    <location>
        <begin position="129"/>
        <end position="156"/>
    </location>
</feature>
<dbReference type="InterPro" id="IPR023192">
    <property type="entry name" value="TGS-like_dom_sf"/>
</dbReference>
<dbReference type="PRINTS" id="PR00326">
    <property type="entry name" value="GTP1OBG"/>
</dbReference>
<dbReference type="Pfam" id="PF01926">
    <property type="entry name" value="MMR_HSR1"/>
    <property type="match status" value="1"/>
</dbReference>
<dbReference type="InterPro" id="IPR012676">
    <property type="entry name" value="TGS-like"/>
</dbReference>
<dbReference type="InterPro" id="IPR004396">
    <property type="entry name" value="ATPase_YchF/OLA1"/>
</dbReference>
<dbReference type="InterPro" id="IPR027417">
    <property type="entry name" value="P-loop_NTPase"/>
</dbReference>